<feature type="region of interest" description="Disordered" evidence="7">
    <location>
        <begin position="859"/>
        <end position="937"/>
    </location>
</feature>
<dbReference type="EMBL" id="CAXHTA020000007">
    <property type="protein sequence ID" value="CAL5222780.1"/>
    <property type="molecule type" value="Genomic_DNA"/>
</dbReference>
<proteinExistence type="predicted"/>
<keyword evidence="6" id="KW-0325">Glycoprotein</keyword>
<evidence type="ECO:0000256" key="9">
    <source>
        <dbReference type="SAM" id="SignalP"/>
    </source>
</evidence>
<evidence type="ECO:0000256" key="7">
    <source>
        <dbReference type="SAM" id="MobiDB-lite"/>
    </source>
</evidence>
<organism evidence="10 11">
    <name type="scientific">Coccomyxa viridis</name>
    <dbReference type="NCBI Taxonomy" id="1274662"/>
    <lineage>
        <taxon>Eukaryota</taxon>
        <taxon>Viridiplantae</taxon>
        <taxon>Chlorophyta</taxon>
        <taxon>core chlorophytes</taxon>
        <taxon>Trebouxiophyceae</taxon>
        <taxon>Trebouxiophyceae incertae sedis</taxon>
        <taxon>Coccomyxaceae</taxon>
        <taxon>Coccomyxa</taxon>
    </lineage>
</organism>
<protein>
    <submittedName>
        <fullName evidence="10">G5193 protein</fullName>
    </submittedName>
</protein>
<feature type="compositionally biased region" description="Polar residues" evidence="7">
    <location>
        <begin position="191"/>
        <end position="210"/>
    </location>
</feature>
<feature type="region of interest" description="Disordered" evidence="7">
    <location>
        <begin position="191"/>
        <end position="214"/>
    </location>
</feature>
<keyword evidence="4" id="KW-0677">Repeat</keyword>
<dbReference type="PANTHER" id="PTHR45974:SF8">
    <property type="entry name" value="PROTEIN KINASE DOMAIN-CONTAINING PROTEIN"/>
    <property type="match status" value="1"/>
</dbReference>
<gene>
    <name evidence="10" type="primary">g5193</name>
    <name evidence="10" type="ORF">VP750_LOCUS4439</name>
</gene>
<feature type="compositionally biased region" description="Basic and acidic residues" evidence="7">
    <location>
        <begin position="1003"/>
        <end position="1020"/>
    </location>
</feature>
<dbReference type="InterPro" id="IPR032675">
    <property type="entry name" value="LRR_dom_sf"/>
</dbReference>
<feature type="region of interest" description="Disordered" evidence="7">
    <location>
        <begin position="973"/>
        <end position="1026"/>
    </location>
</feature>
<keyword evidence="8" id="KW-1133">Transmembrane helix</keyword>
<feature type="region of interest" description="Disordered" evidence="7">
    <location>
        <begin position="110"/>
        <end position="129"/>
    </location>
</feature>
<evidence type="ECO:0000256" key="5">
    <source>
        <dbReference type="ARBA" id="ARBA00023136"/>
    </source>
</evidence>
<keyword evidence="8" id="KW-0812">Transmembrane</keyword>
<keyword evidence="11" id="KW-1185">Reference proteome</keyword>
<sequence>MVQRIAAALVLLALAANAQYASYNPATSAANTGGYSSGGTSSGGYSTGGTSSGGYNGNVGSANVGSASGSSTGASGAAPSVGVSASGGNGGAGSTSALYPASAQSGNAGTGIGVDSSGPSTSVGDAGTGIGVDGAAPAAAPAASPAASPRSTPGLSYSGAGARSGGSPYTGSSGSRGSGYGGYSSFTPASAAGSTGVSAPRSSPGTLAAQNNNPYNTPNVVYVPGLSGRSTPAGSYAPAPAPGPVVALGPLGAQAQVAAQNTSFGETQLSGVGPIYKKQDSLEPFFANLYGIPVPAGSSDPDVFITLEVLNGDTNVGLYCNPGWGQYADVNANYPQPGYAVWQSDLSNDVDAVFISKNDRLYRPPYARERNTTAYNNYVPYFICSVINMDSQRQVAYRLEADLINNSGNLSALEQRALANIFNNCCNGTAAVCSDWKTRSAREGGRLFTNWCSFPGQICTQNGTLMRLDMRGFNLQCPFPATDMAVFTSLTTLNLGRNPNMTGAALDVFSALANAKSLRHLNLYRNSGLTGPLVPPLAPLQGGLCQLARRSLNTLTADGIQLTGGIPSCLINNGSRLVELHLGNNNLTGSIPNALPVTSKLQVLTLYNNQLTGTIPSTIGNAKSLQNFDITSNAIFGTIPPSLGNITQLKYAVLKFNKLTGSIPSALGTSPNLETLDVKGNHLSVLPDEWTTGYPSVANSSLVNVRISFNNFSGPFPSALAQAPDLTFLVINNNTLSGPLPSNVSGTAANGTNFFPALRAMNISHNAFSGSLPASFGQSGVFNLKPLQFADGEILMHVFDISYNQLTGPLPSFLDFTNVPEYAQRGIFISGNNFTYTCNAQQSYINDICLSSAAPSPAQLPPMGTSTAGSRTASGGLPRTNQTLPANNGSLPDQMQYPGSTYPGQSGSAVQNPSSPNTNTASTASQSADTQSQQGGHKGLGGGAIAGIVIGVLLALALVAVAAGLLIARRRRQVSGGAGSMKSQKPGLGSSVKNSLKMGGSNKFERFNDGLEMSESRRMEGFGSGH</sequence>
<evidence type="ECO:0000256" key="2">
    <source>
        <dbReference type="ARBA" id="ARBA00004430"/>
    </source>
</evidence>
<dbReference type="Pfam" id="PF00560">
    <property type="entry name" value="LRR_1"/>
    <property type="match status" value="2"/>
</dbReference>
<comment type="subcellular location">
    <subcellularLocation>
        <location evidence="2">Cytoplasm</location>
        <location evidence="2">Cytoskeleton</location>
        <location evidence="2">Cilium axoneme</location>
    </subcellularLocation>
    <subcellularLocation>
        <location evidence="1">Membrane</location>
    </subcellularLocation>
</comment>
<feature type="compositionally biased region" description="Polar residues" evidence="7">
    <location>
        <begin position="864"/>
        <end position="910"/>
    </location>
</feature>
<feature type="transmembrane region" description="Helical" evidence="8">
    <location>
        <begin position="940"/>
        <end position="967"/>
    </location>
</feature>
<dbReference type="Proteomes" id="UP001497392">
    <property type="component" value="Unassembled WGS sequence"/>
</dbReference>
<evidence type="ECO:0000256" key="4">
    <source>
        <dbReference type="ARBA" id="ARBA00022737"/>
    </source>
</evidence>
<evidence type="ECO:0000256" key="6">
    <source>
        <dbReference type="ARBA" id="ARBA00023180"/>
    </source>
</evidence>
<feature type="compositionally biased region" description="Low complexity" evidence="7">
    <location>
        <begin position="136"/>
        <end position="173"/>
    </location>
</feature>
<name>A0ABP1FW57_9CHLO</name>
<dbReference type="PANTHER" id="PTHR45974">
    <property type="entry name" value="RECEPTOR-LIKE PROTEIN 55"/>
    <property type="match status" value="1"/>
</dbReference>
<dbReference type="Gene3D" id="3.80.10.10">
    <property type="entry name" value="Ribonuclease Inhibitor"/>
    <property type="match status" value="1"/>
</dbReference>
<evidence type="ECO:0000256" key="8">
    <source>
        <dbReference type="SAM" id="Phobius"/>
    </source>
</evidence>
<reference evidence="10 11" key="1">
    <citation type="submission" date="2024-06" db="EMBL/GenBank/DDBJ databases">
        <authorList>
            <person name="Kraege A."/>
            <person name="Thomma B."/>
        </authorList>
    </citation>
    <scope>NUCLEOTIDE SEQUENCE [LARGE SCALE GENOMIC DNA]</scope>
</reference>
<accession>A0ABP1FW57</accession>
<dbReference type="SUPFAM" id="SSF52058">
    <property type="entry name" value="L domain-like"/>
    <property type="match status" value="2"/>
</dbReference>
<evidence type="ECO:0000313" key="10">
    <source>
        <dbReference type="EMBL" id="CAL5222780.1"/>
    </source>
</evidence>
<comment type="caution">
    <text evidence="10">The sequence shown here is derived from an EMBL/GenBank/DDBJ whole genome shotgun (WGS) entry which is preliminary data.</text>
</comment>
<evidence type="ECO:0000256" key="1">
    <source>
        <dbReference type="ARBA" id="ARBA00004370"/>
    </source>
</evidence>
<keyword evidence="5 8" id="KW-0472">Membrane</keyword>
<keyword evidence="3 9" id="KW-0732">Signal</keyword>
<feature type="signal peptide" evidence="9">
    <location>
        <begin position="1"/>
        <end position="18"/>
    </location>
</feature>
<dbReference type="InterPro" id="IPR001611">
    <property type="entry name" value="Leu-rich_rpt"/>
</dbReference>
<evidence type="ECO:0000313" key="11">
    <source>
        <dbReference type="Proteomes" id="UP001497392"/>
    </source>
</evidence>
<feature type="region of interest" description="Disordered" evidence="7">
    <location>
        <begin position="136"/>
        <end position="178"/>
    </location>
</feature>
<feature type="chain" id="PRO_5045162669" evidence="9">
    <location>
        <begin position="19"/>
        <end position="1026"/>
    </location>
</feature>
<feature type="compositionally biased region" description="Low complexity" evidence="7">
    <location>
        <begin position="911"/>
        <end position="934"/>
    </location>
</feature>
<evidence type="ECO:0000256" key="3">
    <source>
        <dbReference type="ARBA" id="ARBA00022729"/>
    </source>
</evidence>